<dbReference type="InterPro" id="IPR045912">
    <property type="entry name" value="FOXJ2/3-like"/>
</dbReference>
<feature type="DNA-binding region" description="Fork-head" evidence="5">
    <location>
        <begin position="301"/>
        <end position="380"/>
    </location>
</feature>
<accession>A0ABR2WAA4</accession>
<dbReference type="Pfam" id="PF00250">
    <property type="entry name" value="Forkhead"/>
    <property type="match status" value="1"/>
</dbReference>
<evidence type="ECO:0000259" key="7">
    <source>
        <dbReference type="PROSITE" id="PS50039"/>
    </source>
</evidence>
<dbReference type="PANTHER" id="PTHR46078:SF2">
    <property type="entry name" value="FORK-HEAD DOMAIN-CONTAINING PROTEIN"/>
    <property type="match status" value="1"/>
</dbReference>
<comment type="subcellular location">
    <subcellularLocation>
        <location evidence="5">Nucleus</location>
    </subcellularLocation>
</comment>
<dbReference type="Gene3D" id="1.10.10.10">
    <property type="entry name" value="Winged helix-like DNA-binding domain superfamily/Winged helix DNA-binding domain"/>
    <property type="match status" value="1"/>
</dbReference>
<name>A0ABR2WAA4_9FUNG</name>
<organism evidence="8 9">
    <name type="scientific">Basidiobolus ranarum</name>
    <dbReference type="NCBI Taxonomy" id="34480"/>
    <lineage>
        <taxon>Eukaryota</taxon>
        <taxon>Fungi</taxon>
        <taxon>Fungi incertae sedis</taxon>
        <taxon>Zoopagomycota</taxon>
        <taxon>Entomophthoromycotina</taxon>
        <taxon>Basidiobolomycetes</taxon>
        <taxon>Basidiobolales</taxon>
        <taxon>Basidiobolaceae</taxon>
        <taxon>Basidiobolus</taxon>
    </lineage>
</organism>
<evidence type="ECO:0000256" key="1">
    <source>
        <dbReference type="ARBA" id="ARBA00023015"/>
    </source>
</evidence>
<keyword evidence="9" id="KW-1185">Reference proteome</keyword>
<dbReference type="InterPro" id="IPR018122">
    <property type="entry name" value="TF_fork_head_CS_1"/>
</dbReference>
<dbReference type="CDD" id="cd20024">
    <property type="entry name" value="FH_FOXJ2-like"/>
    <property type="match status" value="1"/>
</dbReference>
<dbReference type="InterPro" id="IPR030456">
    <property type="entry name" value="TF_fork_head_CS_2"/>
</dbReference>
<evidence type="ECO:0000256" key="4">
    <source>
        <dbReference type="ARBA" id="ARBA00023242"/>
    </source>
</evidence>
<feature type="region of interest" description="Disordered" evidence="6">
    <location>
        <begin position="184"/>
        <end position="216"/>
    </location>
</feature>
<gene>
    <name evidence="8" type="primary">FOXJ2_1</name>
    <name evidence="8" type="ORF">K7432_000980</name>
</gene>
<dbReference type="InterPro" id="IPR036390">
    <property type="entry name" value="WH_DNA-bd_sf"/>
</dbReference>
<keyword evidence="3" id="KW-0804">Transcription</keyword>
<dbReference type="PROSITE" id="PS00657">
    <property type="entry name" value="FORK_HEAD_1"/>
    <property type="match status" value="1"/>
</dbReference>
<keyword evidence="2 5" id="KW-0238">DNA-binding</keyword>
<dbReference type="EMBL" id="JASJQH010006895">
    <property type="protein sequence ID" value="KAK9728497.1"/>
    <property type="molecule type" value="Genomic_DNA"/>
</dbReference>
<dbReference type="SMART" id="SM00339">
    <property type="entry name" value="FH"/>
    <property type="match status" value="1"/>
</dbReference>
<comment type="caution">
    <text evidence="8">The sequence shown here is derived from an EMBL/GenBank/DDBJ whole genome shotgun (WGS) entry which is preliminary data.</text>
</comment>
<sequence length="437" mass="49471">MVHLNSVTPKSDAISSVLDQHTEEAWKDLWRMQLENGIIPFLPDSSDLHDSSIASIRQTSSPPPEIIPKEAKIKKDSQVRHRISNVSPLIDMSNSISIPDLSVISPQDLATLESNYYHYYRKQEATESLTSSELQVPMLQIPSRRLSASEVVDLQFIPELSDHMMISPYSELLTPNWLDTFDINIPDQSEDQKNCTKPNPQAPPTTHPFPWDSPSSLPPSECLDPFENGSQVHAYPPYPYPYQIAEHPSPFQSSPGMEEGYGMYYPAYPHPFMMNQMNISGLGPEDYHHYMGLYDQDNHQKPPFSYSQLITRAILESAERKMLLSDIYGWIIKTFPYYRTTDAPWKNSIRHNLSVNKCFKKVPRRGDQPGKGSYWTLDPDQLEPSGTTKACGSEENVKEEYSSASIANGSAKRKSPAVEESIGTKQGKKSKSLDREE</sequence>
<evidence type="ECO:0000256" key="3">
    <source>
        <dbReference type="ARBA" id="ARBA00023163"/>
    </source>
</evidence>
<evidence type="ECO:0000313" key="9">
    <source>
        <dbReference type="Proteomes" id="UP001479436"/>
    </source>
</evidence>
<feature type="domain" description="Fork-head" evidence="7">
    <location>
        <begin position="301"/>
        <end position="380"/>
    </location>
</feature>
<dbReference type="PROSITE" id="PS50039">
    <property type="entry name" value="FORK_HEAD_3"/>
    <property type="match status" value="1"/>
</dbReference>
<protein>
    <submittedName>
        <fullName evidence="8">Forkhead box protein J2</fullName>
    </submittedName>
</protein>
<evidence type="ECO:0000256" key="5">
    <source>
        <dbReference type="PROSITE-ProRule" id="PRU00089"/>
    </source>
</evidence>
<proteinExistence type="predicted"/>
<reference evidence="8 9" key="1">
    <citation type="submission" date="2023-04" db="EMBL/GenBank/DDBJ databases">
        <title>Genome of Basidiobolus ranarum AG-B5.</title>
        <authorList>
            <person name="Stajich J.E."/>
            <person name="Carter-House D."/>
            <person name="Gryganskyi A."/>
        </authorList>
    </citation>
    <scope>NUCLEOTIDE SEQUENCE [LARGE SCALE GENOMIC DNA]</scope>
    <source>
        <strain evidence="8 9">AG-B5</strain>
    </source>
</reference>
<dbReference type="InterPro" id="IPR001766">
    <property type="entry name" value="Fork_head_dom"/>
</dbReference>
<dbReference type="Proteomes" id="UP001479436">
    <property type="component" value="Unassembled WGS sequence"/>
</dbReference>
<dbReference type="PROSITE" id="PS00658">
    <property type="entry name" value="FORK_HEAD_2"/>
    <property type="match status" value="1"/>
</dbReference>
<dbReference type="InterPro" id="IPR036388">
    <property type="entry name" value="WH-like_DNA-bd_sf"/>
</dbReference>
<dbReference type="PANTHER" id="PTHR46078">
    <property type="entry name" value="FORKHEAD BOX PROTEIN J2 FAMILY MEMBER"/>
    <property type="match status" value="1"/>
</dbReference>
<feature type="region of interest" description="Disordered" evidence="6">
    <location>
        <begin position="362"/>
        <end position="437"/>
    </location>
</feature>
<keyword evidence="1" id="KW-0805">Transcription regulation</keyword>
<evidence type="ECO:0000313" key="8">
    <source>
        <dbReference type="EMBL" id="KAK9728497.1"/>
    </source>
</evidence>
<evidence type="ECO:0000256" key="6">
    <source>
        <dbReference type="SAM" id="MobiDB-lite"/>
    </source>
</evidence>
<evidence type="ECO:0000256" key="2">
    <source>
        <dbReference type="ARBA" id="ARBA00023125"/>
    </source>
</evidence>
<dbReference type="PRINTS" id="PR00053">
    <property type="entry name" value="FORKHEAD"/>
</dbReference>
<dbReference type="SUPFAM" id="SSF46785">
    <property type="entry name" value="Winged helix' DNA-binding domain"/>
    <property type="match status" value="1"/>
</dbReference>
<keyword evidence="4 5" id="KW-0539">Nucleus</keyword>